<sequence length="189" mass="20033">MQIKAILLTPLLAAGIVSAAPSKPVQFEAMALRSASPIHFSALQASKSFLSLNLAKQGASCDKKSDNHAVFNLVGDELYLYKTDNPPQQLYVDRSGMGQGVLGYTTGAQGIPSKAERKGWKIDKSGNLNFNGAGFIACPNSKKAGGSWSVWVDAGNANPGGNKGCLGFTARTIKTTTPNSCEYTQQQLY</sequence>
<comment type="caution">
    <text evidence="2">The sequence shown here is derived from an EMBL/GenBank/DDBJ whole genome shotgun (WGS) entry which is preliminary data.</text>
</comment>
<evidence type="ECO:0008006" key="4">
    <source>
        <dbReference type="Google" id="ProtNLM"/>
    </source>
</evidence>
<proteinExistence type="predicted"/>
<dbReference type="AlphaFoldDB" id="A0A9P9HYJ5"/>
<dbReference type="PANTHER" id="PTHR42047">
    <property type="entry name" value="PROTEIN, PUTATIVE (AFU_ORTHOLOGUE AFUA_6G03560)-RELATED"/>
    <property type="match status" value="1"/>
</dbReference>
<protein>
    <recommendedName>
        <fullName evidence="4">Cell wall protein PhiA</fullName>
    </recommendedName>
</protein>
<keyword evidence="1" id="KW-0732">Signal</keyword>
<evidence type="ECO:0000313" key="2">
    <source>
        <dbReference type="EMBL" id="KAH7265960.1"/>
    </source>
</evidence>
<evidence type="ECO:0000313" key="3">
    <source>
        <dbReference type="Proteomes" id="UP000736672"/>
    </source>
</evidence>
<evidence type="ECO:0000256" key="1">
    <source>
        <dbReference type="SAM" id="SignalP"/>
    </source>
</evidence>
<dbReference type="PANTHER" id="PTHR42047:SF1">
    <property type="entry name" value="PROTEIN, PUTATIVE (AFU_ORTHOLOGUE AFUA_6G03560)-RELATED"/>
    <property type="match status" value="1"/>
</dbReference>
<reference evidence="2" key="1">
    <citation type="journal article" date="2021" name="Nat. Commun.">
        <title>Genetic determinants of endophytism in the Arabidopsis root mycobiome.</title>
        <authorList>
            <person name="Mesny F."/>
            <person name="Miyauchi S."/>
            <person name="Thiergart T."/>
            <person name="Pickel B."/>
            <person name="Atanasova L."/>
            <person name="Karlsson M."/>
            <person name="Huettel B."/>
            <person name="Barry K.W."/>
            <person name="Haridas S."/>
            <person name="Chen C."/>
            <person name="Bauer D."/>
            <person name="Andreopoulos W."/>
            <person name="Pangilinan J."/>
            <person name="LaButti K."/>
            <person name="Riley R."/>
            <person name="Lipzen A."/>
            <person name="Clum A."/>
            <person name="Drula E."/>
            <person name="Henrissat B."/>
            <person name="Kohler A."/>
            <person name="Grigoriev I.V."/>
            <person name="Martin F.M."/>
            <person name="Hacquard S."/>
        </authorList>
    </citation>
    <scope>NUCLEOTIDE SEQUENCE</scope>
    <source>
        <strain evidence="2">FSSC 5 MPI-SDFR-AT-0091</strain>
    </source>
</reference>
<dbReference type="OrthoDB" id="4093325at2759"/>
<dbReference type="EMBL" id="JAGTJS010000006">
    <property type="protein sequence ID" value="KAH7265960.1"/>
    <property type="molecule type" value="Genomic_DNA"/>
</dbReference>
<name>A0A9P9HYJ5_FUSSL</name>
<accession>A0A9P9HYJ5</accession>
<organism evidence="2 3">
    <name type="scientific">Fusarium solani</name>
    <name type="common">Filamentous fungus</name>
    <dbReference type="NCBI Taxonomy" id="169388"/>
    <lineage>
        <taxon>Eukaryota</taxon>
        <taxon>Fungi</taxon>
        <taxon>Dikarya</taxon>
        <taxon>Ascomycota</taxon>
        <taxon>Pezizomycotina</taxon>
        <taxon>Sordariomycetes</taxon>
        <taxon>Hypocreomycetidae</taxon>
        <taxon>Hypocreales</taxon>
        <taxon>Nectriaceae</taxon>
        <taxon>Fusarium</taxon>
        <taxon>Fusarium solani species complex</taxon>
    </lineage>
</organism>
<keyword evidence="3" id="KW-1185">Reference proteome</keyword>
<gene>
    <name evidence="2" type="ORF">B0J15DRAFT_487524</name>
</gene>
<feature type="signal peptide" evidence="1">
    <location>
        <begin position="1"/>
        <end position="19"/>
    </location>
</feature>
<feature type="chain" id="PRO_5040335694" description="Cell wall protein PhiA" evidence="1">
    <location>
        <begin position="20"/>
        <end position="189"/>
    </location>
</feature>
<dbReference type="Proteomes" id="UP000736672">
    <property type="component" value="Unassembled WGS sequence"/>
</dbReference>
<dbReference type="InterPro" id="IPR052820">
    <property type="entry name" value="PhiA_domain"/>
</dbReference>